<accession>A0A369M7G4</accession>
<dbReference type="GO" id="GO:0016747">
    <property type="term" value="F:acyltransferase activity, transferring groups other than amino-acyl groups"/>
    <property type="evidence" value="ECO:0007669"/>
    <property type="project" value="InterPro"/>
</dbReference>
<proteinExistence type="predicted"/>
<dbReference type="EMBL" id="PPTS01000002">
    <property type="protein sequence ID" value="RDB66416.1"/>
    <property type="molecule type" value="Genomic_DNA"/>
</dbReference>
<dbReference type="OrthoDB" id="3533156at2"/>
<dbReference type="PANTHER" id="PTHR43792:SF1">
    <property type="entry name" value="N-ACETYLTRANSFERASE DOMAIN-CONTAINING PROTEIN"/>
    <property type="match status" value="1"/>
</dbReference>
<evidence type="ECO:0000256" key="1">
    <source>
        <dbReference type="SAM" id="MobiDB-lite"/>
    </source>
</evidence>
<protein>
    <submittedName>
        <fullName evidence="3">N-acetyltransferase</fullName>
    </submittedName>
</protein>
<organism evidence="3 4">
    <name type="scientific">Gordonibacter pamelaeae</name>
    <dbReference type="NCBI Taxonomy" id="471189"/>
    <lineage>
        <taxon>Bacteria</taxon>
        <taxon>Bacillati</taxon>
        <taxon>Actinomycetota</taxon>
        <taxon>Coriobacteriia</taxon>
        <taxon>Eggerthellales</taxon>
        <taxon>Eggerthellaceae</taxon>
        <taxon>Gordonibacter</taxon>
    </lineage>
</organism>
<evidence type="ECO:0000313" key="3">
    <source>
        <dbReference type="EMBL" id="RDB66416.1"/>
    </source>
</evidence>
<dbReference type="Proteomes" id="UP000254000">
    <property type="component" value="Unassembled WGS sequence"/>
</dbReference>
<dbReference type="InterPro" id="IPR000182">
    <property type="entry name" value="GNAT_dom"/>
</dbReference>
<dbReference type="PROSITE" id="PS51186">
    <property type="entry name" value="GNAT"/>
    <property type="match status" value="1"/>
</dbReference>
<sequence length="219" mass="24342">MPDVGDPVLLRPRDARGQAAGSKARDARSSGVGTRDVGGRGGKVVLETERLVLREMVPDDFDALCRTLQDAEAMYAYEGAFSDAEVRAWLDRQIARYRDDGIGLWAVELKETGEFIGQCGLTWQDFDGGRVMEVGYLFERAFWHNGYATEAARACRDHAFDVLGADEVFSIVRDTNEASLAVAHRNGMRQCGALVKHYRGVRMPHLVLSVTRVERDGVY</sequence>
<comment type="caution">
    <text evidence="3">The sequence shown here is derived from an EMBL/GenBank/DDBJ whole genome shotgun (WGS) entry which is preliminary data.</text>
</comment>
<reference evidence="3 4" key="1">
    <citation type="journal article" date="2018" name="Elife">
        <title>Discovery and characterization of a prevalent human gut bacterial enzyme sufficient for the inactivation of a family of plant toxins.</title>
        <authorList>
            <person name="Koppel N."/>
            <person name="Bisanz J.E."/>
            <person name="Pandelia M.E."/>
            <person name="Turnbaugh P.J."/>
            <person name="Balskus E.P."/>
        </authorList>
    </citation>
    <scope>NUCLEOTIDE SEQUENCE [LARGE SCALE GENOMIC DNA]</scope>
    <source>
        <strain evidence="3 4">3C</strain>
    </source>
</reference>
<name>A0A369M7G4_9ACTN</name>
<dbReference type="PANTHER" id="PTHR43792">
    <property type="entry name" value="GNAT FAMILY, PUTATIVE (AFU_ORTHOLOGUE AFUA_3G00765)-RELATED-RELATED"/>
    <property type="match status" value="1"/>
</dbReference>
<feature type="region of interest" description="Disordered" evidence="1">
    <location>
        <begin position="1"/>
        <end position="38"/>
    </location>
</feature>
<dbReference type="InterPro" id="IPR051531">
    <property type="entry name" value="N-acetyltransferase"/>
</dbReference>
<dbReference type="SUPFAM" id="SSF55729">
    <property type="entry name" value="Acyl-CoA N-acyltransferases (Nat)"/>
    <property type="match status" value="1"/>
</dbReference>
<dbReference type="Pfam" id="PF13302">
    <property type="entry name" value="Acetyltransf_3"/>
    <property type="match status" value="1"/>
</dbReference>
<dbReference type="AlphaFoldDB" id="A0A369M7G4"/>
<keyword evidence="4" id="KW-1185">Reference proteome</keyword>
<dbReference type="Gene3D" id="3.40.630.30">
    <property type="match status" value="1"/>
</dbReference>
<evidence type="ECO:0000259" key="2">
    <source>
        <dbReference type="PROSITE" id="PS51186"/>
    </source>
</evidence>
<feature type="domain" description="N-acetyltransferase" evidence="2">
    <location>
        <begin position="51"/>
        <end position="213"/>
    </location>
</feature>
<dbReference type="InterPro" id="IPR016181">
    <property type="entry name" value="Acyl_CoA_acyltransferase"/>
</dbReference>
<evidence type="ECO:0000313" key="4">
    <source>
        <dbReference type="Proteomes" id="UP000254000"/>
    </source>
</evidence>
<gene>
    <name evidence="3" type="ORF">C1877_04340</name>
</gene>